<evidence type="ECO:0000313" key="3">
    <source>
        <dbReference type="EMBL" id="SVD92059.1"/>
    </source>
</evidence>
<feature type="non-terminal residue" evidence="3">
    <location>
        <position position="162"/>
    </location>
</feature>
<dbReference type="SUPFAM" id="SSF52518">
    <property type="entry name" value="Thiamin diphosphate-binding fold (THDP-binding)"/>
    <property type="match status" value="1"/>
</dbReference>
<accession>A0A382ZA18</accession>
<name>A0A382ZA18_9ZZZZ</name>
<evidence type="ECO:0000259" key="2">
    <source>
        <dbReference type="Pfam" id="PF02776"/>
    </source>
</evidence>
<sequence length="162" mass="17724">MNVSEAIAQILKKENIDWISCFPNNPLIEDLSKIGIRPIMFRHERGAMMAADGYSRTSDREKIGIFSMQSQAGAENSMGGVSQAYADNIPVLILPGAPPLNQISVRPNFNATANYKSIVKNAECITQPDQVIDVMRRAFHSIRNGRPGPVVVEIPADISASE</sequence>
<feature type="domain" description="Thiamine pyrophosphate enzyme N-terminal TPP-binding" evidence="2">
    <location>
        <begin position="1"/>
        <end position="104"/>
    </location>
</feature>
<evidence type="ECO:0000256" key="1">
    <source>
        <dbReference type="ARBA" id="ARBA00007812"/>
    </source>
</evidence>
<dbReference type="AlphaFoldDB" id="A0A382ZA18"/>
<dbReference type="InterPro" id="IPR029061">
    <property type="entry name" value="THDP-binding"/>
</dbReference>
<dbReference type="Gene3D" id="3.40.50.970">
    <property type="match status" value="1"/>
</dbReference>
<dbReference type="GO" id="GO:0030976">
    <property type="term" value="F:thiamine pyrophosphate binding"/>
    <property type="evidence" value="ECO:0007669"/>
    <property type="project" value="InterPro"/>
</dbReference>
<dbReference type="PANTHER" id="PTHR18968:SF13">
    <property type="entry name" value="ACETOLACTATE SYNTHASE CATALYTIC SUBUNIT, MITOCHONDRIAL"/>
    <property type="match status" value="1"/>
</dbReference>
<dbReference type="GO" id="GO:0050660">
    <property type="term" value="F:flavin adenine dinucleotide binding"/>
    <property type="evidence" value="ECO:0007669"/>
    <property type="project" value="TreeGrafter"/>
</dbReference>
<proteinExistence type="inferred from homology"/>
<dbReference type="CDD" id="cd07035">
    <property type="entry name" value="TPP_PYR_POX_like"/>
    <property type="match status" value="1"/>
</dbReference>
<dbReference type="GO" id="GO:0005948">
    <property type="term" value="C:acetolactate synthase complex"/>
    <property type="evidence" value="ECO:0007669"/>
    <property type="project" value="TreeGrafter"/>
</dbReference>
<reference evidence="3" key="1">
    <citation type="submission" date="2018-05" db="EMBL/GenBank/DDBJ databases">
        <authorList>
            <person name="Lanie J.A."/>
            <person name="Ng W.-L."/>
            <person name="Kazmierczak K.M."/>
            <person name="Andrzejewski T.M."/>
            <person name="Davidsen T.M."/>
            <person name="Wayne K.J."/>
            <person name="Tettelin H."/>
            <person name="Glass J.I."/>
            <person name="Rusch D."/>
            <person name="Podicherti R."/>
            <person name="Tsui H.-C.T."/>
            <person name="Winkler M.E."/>
        </authorList>
    </citation>
    <scope>NUCLEOTIDE SEQUENCE</scope>
</reference>
<dbReference type="GO" id="GO:0009097">
    <property type="term" value="P:isoleucine biosynthetic process"/>
    <property type="evidence" value="ECO:0007669"/>
    <property type="project" value="TreeGrafter"/>
</dbReference>
<dbReference type="InterPro" id="IPR012001">
    <property type="entry name" value="Thiamin_PyroP_enz_TPP-bd_dom"/>
</dbReference>
<dbReference type="GO" id="GO:0009099">
    <property type="term" value="P:L-valine biosynthetic process"/>
    <property type="evidence" value="ECO:0007669"/>
    <property type="project" value="TreeGrafter"/>
</dbReference>
<dbReference type="GO" id="GO:0003984">
    <property type="term" value="F:acetolactate synthase activity"/>
    <property type="evidence" value="ECO:0007669"/>
    <property type="project" value="TreeGrafter"/>
</dbReference>
<protein>
    <recommendedName>
        <fullName evidence="2">Thiamine pyrophosphate enzyme N-terminal TPP-binding domain-containing protein</fullName>
    </recommendedName>
</protein>
<dbReference type="PANTHER" id="PTHR18968">
    <property type="entry name" value="THIAMINE PYROPHOSPHATE ENZYMES"/>
    <property type="match status" value="1"/>
</dbReference>
<dbReference type="InterPro" id="IPR045229">
    <property type="entry name" value="TPP_enz"/>
</dbReference>
<comment type="similarity">
    <text evidence="1">Belongs to the TPP enzyme family.</text>
</comment>
<gene>
    <name evidence="3" type="ORF">METZ01_LOCUS444913</name>
</gene>
<organism evidence="3">
    <name type="scientific">marine metagenome</name>
    <dbReference type="NCBI Taxonomy" id="408172"/>
    <lineage>
        <taxon>unclassified sequences</taxon>
        <taxon>metagenomes</taxon>
        <taxon>ecological metagenomes</taxon>
    </lineage>
</organism>
<dbReference type="Pfam" id="PF02776">
    <property type="entry name" value="TPP_enzyme_N"/>
    <property type="match status" value="1"/>
</dbReference>
<dbReference type="EMBL" id="UINC01182055">
    <property type="protein sequence ID" value="SVD92059.1"/>
    <property type="molecule type" value="Genomic_DNA"/>
</dbReference>